<accession>A0A4U5LXJ9</accession>
<keyword evidence="2" id="KW-1185">Reference proteome</keyword>
<protein>
    <submittedName>
        <fullName evidence="1">Uncharacterized protein</fullName>
    </submittedName>
</protein>
<dbReference type="Proteomes" id="UP000298663">
    <property type="component" value="Unassembled WGS sequence"/>
</dbReference>
<organism evidence="1 2">
    <name type="scientific">Steinernema carpocapsae</name>
    <name type="common">Entomopathogenic nematode</name>
    <dbReference type="NCBI Taxonomy" id="34508"/>
    <lineage>
        <taxon>Eukaryota</taxon>
        <taxon>Metazoa</taxon>
        <taxon>Ecdysozoa</taxon>
        <taxon>Nematoda</taxon>
        <taxon>Chromadorea</taxon>
        <taxon>Rhabditida</taxon>
        <taxon>Tylenchina</taxon>
        <taxon>Panagrolaimomorpha</taxon>
        <taxon>Strongyloidoidea</taxon>
        <taxon>Steinernematidae</taxon>
        <taxon>Steinernema</taxon>
    </lineage>
</organism>
<reference evidence="1 2" key="1">
    <citation type="journal article" date="2015" name="Genome Biol.">
        <title>Comparative genomics of Steinernema reveals deeply conserved gene regulatory networks.</title>
        <authorList>
            <person name="Dillman A.R."/>
            <person name="Macchietto M."/>
            <person name="Porter C.F."/>
            <person name="Rogers A."/>
            <person name="Williams B."/>
            <person name="Antoshechkin I."/>
            <person name="Lee M.M."/>
            <person name="Goodwin Z."/>
            <person name="Lu X."/>
            <person name="Lewis E.E."/>
            <person name="Goodrich-Blair H."/>
            <person name="Stock S.P."/>
            <person name="Adams B.J."/>
            <person name="Sternberg P.W."/>
            <person name="Mortazavi A."/>
        </authorList>
    </citation>
    <scope>NUCLEOTIDE SEQUENCE [LARGE SCALE GENOMIC DNA]</scope>
    <source>
        <strain evidence="1 2">ALL</strain>
    </source>
</reference>
<sequence length="262" mass="29223">MGSVAAGVSDFEALRKTTSKQIPDWAAVKVGLCGAEQEGRRSGEGCAGQALYSDRALQRFARNSTITIEQVKSAVRRILAADGTSSESFENAKQFYKRLIEYRFCPNRDALLRIFVENLINRDVATNKILKEFNEIRAYGSKERKTITEALFLILENACLKGEKQLAKEVLKQLGSPLQKSCLLGCVKLANGEGIEFFDKLKNENRELQKSEIDFICKLAKSLNREAMVISLFELPAHNFSSDKLVEIYGTAVEIAGERQEG</sequence>
<name>A0A4U5LXJ9_STECR</name>
<dbReference type="EMBL" id="AZBU02000011">
    <property type="protein sequence ID" value="TKR60959.1"/>
    <property type="molecule type" value="Genomic_DNA"/>
</dbReference>
<dbReference type="OrthoDB" id="5820210at2759"/>
<dbReference type="AlphaFoldDB" id="A0A4U5LXJ9"/>
<dbReference type="STRING" id="34508.A0A4U5LXJ9"/>
<evidence type="ECO:0000313" key="1">
    <source>
        <dbReference type="EMBL" id="TKR60959.1"/>
    </source>
</evidence>
<gene>
    <name evidence="1" type="ORF">L596_028136</name>
</gene>
<proteinExistence type="predicted"/>
<comment type="caution">
    <text evidence="1">The sequence shown here is derived from an EMBL/GenBank/DDBJ whole genome shotgun (WGS) entry which is preliminary data.</text>
</comment>
<evidence type="ECO:0000313" key="2">
    <source>
        <dbReference type="Proteomes" id="UP000298663"/>
    </source>
</evidence>
<reference evidence="1 2" key="2">
    <citation type="journal article" date="2019" name="G3 (Bethesda)">
        <title>Hybrid Assembly of the Genome of the Entomopathogenic Nematode Steinernema carpocapsae Identifies the X-Chromosome.</title>
        <authorList>
            <person name="Serra L."/>
            <person name="Macchietto M."/>
            <person name="Macias-Munoz A."/>
            <person name="McGill C.J."/>
            <person name="Rodriguez I.M."/>
            <person name="Rodriguez B."/>
            <person name="Murad R."/>
            <person name="Mortazavi A."/>
        </authorList>
    </citation>
    <scope>NUCLEOTIDE SEQUENCE [LARGE SCALE GENOMIC DNA]</scope>
    <source>
        <strain evidence="1 2">ALL</strain>
    </source>
</reference>